<name>X1SMU6_9ZZZZ</name>
<dbReference type="GO" id="GO:0005975">
    <property type="term" value="P:carbohydrate metabolic process"/>
    <property type="evidence" value="ECO:0007669"/>
    <property type="project" value="InterPro"/>
</dbReference>
<dbReference type="EMBL" id="BARW01019359">
    <property type="protein sequence ID" value="GAI94392.1"/>
    <property type="molecule type" value="Genomic_DNA"/>
</dbReference>
<protein>
    <recommendedName>
        <fullName evidence="3">Carbohydrate kinase FGGY N-terminal domain-containing protein</fullName>
    </recommendedName>
</protein>
<dbReference type="InterPro" id="IPR043129">
    <property type="entry name" value="ATPase_NBD"/>
</dbReference>
<evidence type="ECO:0000256" key="2">
    <source>
        <dbReference type="ARBA" id="ARBA00022777"/>
    </source>
</evidence>
<comment type="caution">
    <text evidence="4">The sequence shown here is derived from an EMBL/GenBank/DDBJ whole genome shotgun (WGS) entry which is preliminary data.</text>
</comment>
<dbReference type="Gene3D" id="3.30.420.40">
    <property type="match status" value="1"/>
</dbReference>
<dbReference type="SUPFAM" id="SSF53067">
    <property type="entry name" value="Actin-like ATPase domain"/>
    <property type="match status" value="1"/>
</dbReference>
<sequence length="221" mass="24854">MAEIKKYIAVDLGAESGRVMLGSVSARKLVLEEIHRFDNGPIEEHGSLRWDFDRLFYEVKTGISKATRAAGAQVWGIGVDSWGVDFGLLDVDGKLIENPFHYRDSRTNGMKERAFEMMSKRDIYENTGVQFLQFNSVYQLLAMRLNNSIALAKAANLIFIADLFSYYLCGKIFAEYSLASTSQFMDMRTSQWSKDVLDKLSLPIDIMPKIVSPGTIVGQLA</sequence>
<dbReference type="Pfam" id="PF00370">
    <property type="entry name" value="FGGY_N"/>
    <property type="match status" value="1"/>
</dbReference>
<dbReference type="GO" id="GO:0016301">
    <property type="term" value="F:kinase activity"/>
    <property type="evidence" value="ECO:0007669"/>
    <property type="project" value="UniProtKB-KW"/>
</dbReference>
<evidence type="ECO:0000313" key="4">
    <source>
        <dbReference type="EMBL" id="GAI94392.1"/>
    </source>
</evidence>
<dbReference type="AlphaFoldDB" id="X1SMU6"/>
<accession>X1SMU6</accession>
<organism evidence="4">
    <name type="scientific">marine sediment metagenome</name>
    <dbReference type="NCBI Taxonomy" id="412755"/>
    <lineage>
        <taxon>unclassified sequences</taxon>
        <taxon>metagenomes</taxon>
        <taxon>ecological metagenomes</taxon>
    </lineage>
</organism>
<proteinExistence type="predicted"/>
<feature type="non-terminal residue" evidence="4">
    <location>
        <position position="221"/>
    </location>
</feature>
<keyword evidence="2" id="KW-0418">Kinase</keyword>
<evidence type="ECO:0000259" key="3">
    <source>
        <dbReference type="Pfam" id="PF00370"/>
    </source>
</evidence>
<reference evidence="4" key="1">
    <citation type="journal article" date="2014" name="Front. Microbiol.">
        <title>High frequency of phylogenetically diverse reductive dehalogenase-homologous genes in deep subseafloor sedimentary metagenomes.</title>
        <authorList>
            <person name="Kawai M."/>
            <person name="Futagami T."/>
            <person name="Toyoda A."/>
            <person name="Takaki Y."/>
            <person name="Nishi S."/>
            <person name="Hori S."/>
            <person name="Arai W."/>
            <person name="Tsubouchi T."/>
            <person name="Morono Y."/>
            <person name="Uchiyama I."/>
            <person name="Ito T."/>
            <person name="Fujiyama A."/>
            <person name="Inagaki F."/>
            <person name="Takami H."/>
        </authorList>
    </citation>
    <scope>NUCLEOTIDE SEQUENCE</scope>
    <source>
        <strain evidence="4">Expedition CK06-06</strain>
    </source>
</reference>
<keyword evidence="1" id="KW-0808">Transferase</keyword>
<dbReference type="InterPro" id="IPR018484">
    <property type="entry name" value="FGGY_N"/>
</dbReference>
<evidence type="ECO:0000256" key="1">
    <source>
        <dbReference type="ARBA" id="ARBA00022679"/>
    </source>
</evidence>
<feature type="domain" description="Carbohydrate kinase FGGY N-terminal" evidence="3">
    <location>
        <begin position="7"/>
        <end position="220"/>
    </location>
</feature>
<dbReference type="InterPro" id="IPR050406">
    <property type="entry name" value="FGGY_Carb_Kinase"/>
</dbReference>
<dbReference type="PANTHER" id="PTHR43095">
    <property type="entry name" value="SUGAR KINASE"/>
    <property type="match status" value="1"/>
</dbReference>
<gene>
    <name evidence="4" type="ORF">S12H4_32935</name>
</gene>